<reference evidence="2" key="1">
    <citation type="submission" date="2020-11" db="EMBL/GenBank/DDBJ databases">
        <authorList>
            <person name="Tran Van P."/>
        </authorList>
    </citation>
    <scope>NUCLEOTIDE SEQUENCE</scope>
</reference>
<accession>A0A7R9C1K4</accession>
<gene>
    <name evidence="2" type="ORF">NMOB1V02_LOCUS13106</name>
</gene>
<feature type="region of interest" description="Disordered" evidence="1">
    <location>
        <begin position="110"/>
        <end position="164"/>
    </location>
</feature>
<dbReference type="EMBL" id="CAJPEX010015776">
    <property type="protein sequence ID" value="CAG0925656.1"/>
    <property type="molecule type" value="Genomic_DNA"/>
</dbReference>
<name>A0A7R9C1K4_9CRUS</name>
<evidence type="ECO:0000313" key="3">
    <source>
        <dbReference type="Proteomes" id="UP000678499"/>
    </source>
</evidence>
<evidence type="ECO:0000313" key="2">
    <source>
        <dbReference type="EMBL" id="CAD7285504.1"/>
    </source>
</evidence>
<organism evidence="2">
    <name type="scientific">Notodromas monacha</name>
    <dbReference type="NCBI Taxonomy" id="399045"/>
    <lineage>
        <taxon>Eukaryota</taxon>
        <taxon>Metazoa</taxon>
        <taxon>Ecdysozoa</taxon>
        <taxon>Arthropoda</taxon>
        <taxon>Crustacea</taxon>
        <taxon>Oligostraca</taxon>
        <taxon>Ostracoda</taxon>
        <taxon>Podocopa</taxon>
        <taxon>Podocopida</taxon>
        <taxon>Cypridocopina</taxon>
        <taxon>Cypridoidea</taxon>
        <taxon>Cyprididae</taxon>
        <taxon>Notodromas</taxon>
    </lineage>
</organism>
<dbReference type="AlphaFoldDB" id="A0A7R9C1K4"/>
<protein>
    <submittedName>
        <fullName evidence="2">Uncharacterized protein</fullName>
    </submittedName>
</protein>
<feature type="non-terminal residue" evidence="2">
    <location>
        <position position="164"/>
    </location>
</feature>
<proteinExistence type="predicted"/>
<sequence>MSEVHYIPEYENNLISPEEIVGHTNVDIPVVQEEQQRPPDYAFPHPHQDTNNDYVEQEEEIPFNNNEDPWDGYLIDENNGELVVEPEQGWPSQNLRPPPEQIRIADVRHQWTQKQAKIANKPSAEEHHEANNSQLPEIEQQVLKDEPLQEDYFNWIPESPPHDS</sequence>
<evidence type="ECO:0000256" key="1">
    <source>
        <dbReference type="SAM" id="MobiDB-lite"/>
    </source>
</evidence>
<dbReference type="Proteomes" id="UP000678499">
    <property type="component" value="Unassembled WGS sequence"/>
</dbReference>
<keyword evidence="3" id="KW-1185">Reference proteome</keyword>
<dbReference type="EMBL" id="OA897813">
    <property type="protein sequence ID" value="CAD7285504.1"/>
    <property type="molecule type" value="Genomic_DNA"/>
</dbReference>